<sequence length="319" mass="36177">MFLKTPAFLNVSDSLTKCPGYYCGRHLVENRNETYMWSACGSCPRGSRVNESWACTDCNSSPTVYDWMYLCFMVLVGLLSQWYCIDIMSQSSQFSFKTFGIHASALIETLLSACATLLIHQPYGLFSLKSCAVEQLSDWYTVLHNPNPNYEEVLHCAQEAVYPLYSIVFMHYGLSVAMLFFIRPWVNKAFQNKGHCASRPIYAALYLFPILALIHGIMAGLIYYAFPSIIILLSLMSHAFHFASRTDQSWRALLYETVSCIHNLVVVIGHWVLHGFGLVALTLWFQPQLLAVILTLVPLPTFLYIALSRFTDPGKFHAD</sequence>
<feature type="transmembrane region" description="Helical" evidence="1">
    <location>
        <begin position="224"/>
        <end position="243"/>
    </location>
</feature>
<protein>
    <submittedName>
        <fullName evidence="2">EOG090X0BGA</fullName>
    </submittedName>
</protein>
<keyword evidence="1" id="KW-0812">Transmembrane</keyword>
<reference evidence="2" key="1">
    <citation type="submission" date="2018-08" db="EMBL/GenBank/DDBJ databases">
        <authorList>
            <person name="Cornetti L."/>
        </authorList>
    </citation>
    <scope>NUCLEOTIDE SEQUENCE</scope>
    <source>
        <strain evidence="2">OM-SAIQ-clone2</strain>
    </source>
</reference>
<keyword evidence="1" id="KW-0472">Membrane</keyword>
<keyword evidence="1" id="KW-1133">Transmembrane helix</keyword>
<evidence type="ECO:0000256" key="1">
    <source>
        <dbReference type="SAM" id="Phobius"/>
    </source>
</evidence>
<feature type="transmembrane region" description="Helical" evidence="1">
    <location>
        <begin position="264"/>
        <end position="283"/>
    </location>
</feature>
<dbReference type="GO" id="GO:0031625">
    <property type="term" value="F:ubiquitin protein ligase binding"/>
    <property type="evidence" value="ECO:0007669"/>
    <property type="project" value="TreeGrafter"/>
</dbReference>
<feature type="transmembrane region" description="Helical" evidence="1">
    <location>
        <begin position="67"/>
        <end position="87"/>
    </location>
</feature>
<dbReference type="InterPro" id="IPR008485">
    <property type="entry name" value="JAMP"/>
</dbReference>
<dbReference type="PANTHER" id="PTHR12740">
    <property type="entry name" value="JNK1/MAPK8-ASSOCIATED MEMBRANE PROTEIN"/>
    <property type="match status" value="1"/>
</dbReference>
<dbReference type="Pfam" id="PF05571">
    <property type="entry name" value="JAMP"/>
    <property type="match status" value="1"/>
</dbReference>
<dbReference type="GO" id="GO:0006986">
    <property type="term" value="P:response to unfolded protein"/>
    <property type="evidence" value="ECO:0007669"/>
    <property type="project" value="InterPro"/>
</dbReference>
<name>A0A4Y7LUN1_9CRUS</name>
<dbReference type="AlphaFoldDB" id="A0A4Y7LUN1"/>
<feature type="transmembrane region" description="Helical" evidence="1">
    <location>
        <begin position="99"/>
        <end position="119"/>
    </location>
</feature>
<organism evidence="2">
    <name type="scientific">Ceriodaphnia reticulata</name>
    <dbReference type="NCBI Taxonomy" id="302197"/>
    <lineage>
        <taxon>Eukaryota</taxon>
        <taxon>Metazoa</taxon>
        <taxon>Ecdysozoa</taxon>
        <taxon>Arthropoda</taxon>
        <taxon>Crustacea</taxon>
        <taxon>Branchiopoda</taxon>
        <taxon>Diplostraca</taxon>
        <taxon>Cladocera</taxon>
        <taxon>Anomopoda</taxon>
        <taxon>Daphniidae</taxon>
        <taxon>Ceriodaphnia</taxon>
    </lineage>
</organism>
<feature type="transmembrane region" description="Helical" evidence="1">
    <location>
        <begin position="289"/>
        <end position="307"/>
    </location>
</feature>
<dbReference type="PANTHER" id="PTHR12740:SF4">
    <property type="entry name" value="JNK1_MAPK8-ASSOCIATED MEMBRANE PROTEIN"/>
    <property type="match status" value="1"/>
</dbReference>
<gene>
    <name evidence="2" type="primary">EOG090X0BGA</name>
</gene>
<evidence type="ECO:0000313" key="2">
    <source>
        <dbReference type="EMBL" id="SVE73137.1"/>
    </source>
</evidence>
<dbReference type="EMBL" id="LR003518">
    <property type="protein sequence ID" value="SVE73137.1"/>
    <property type="molecule type" value="mRNA"/>
</dbReference>
<feature type="transmembrane region" description="Helical" evidence="1">
    <location>
        <begin position="160"/>
        <end position="181"/>
    </location>
</feature>
<feature type="transmembrane region" description="Helical" evidence="1">
    <location>
        <begin position="201"/>
        <end position="218"/>
    </location>
</feature>
<accession>A0A4Y7LUN1</accession>
<dbReference type="GO" id="GO:0036503">
    <property type="term" value="P:ERAD pathway"/>
    <property type="evidence" value="ECO:0007669"/>
    <property type="project" value="TreeGrafter"/>
</dbReference>
<proteinExistence type="evidence at transcript level"/>
<dbReference type="GO" id="GO:0016020">
    <property type="term" value="C:membrane"/>
    <property type="evidence" value="ECO:0007669"/>
    <property type="project" value="InterPro"/>
</dbReference>